<dbReference type="InterPro" id="IPR029044">
    <property type="entry name" value="Nucleotide-diphossugar_trans"/>
</dbReference>
<dbReference type="InterPro" id="IPR050834">
    <property type="entry name" value="Glycosyltransf_2"/>
</dbReference>
<evidence type="ECO:0000313" key="3">
    <source>
        <dbReference type="Proteomes" id="UP000659388"/>
    </source>
</evidence>
<accession>A0A937JZ24</accession>
<gene>
    <name evidence="2" type="ORF">JL102_01735</name>
</gene>
<dbReference type="PANTHER" id="PTHR43685:SF2">
    <property type="entry name" value="GLYCOSYLTRANSFERASE 2-LIKE DOMAIN-CONTAINING PROTEIN"/>
    <property type="match status" value="1"/>
</dbReference>
<evidence type="ECO:0000259" key="1">
    <source>
        <dbReference type="Pfam" id="PF00535"/>
    </source>
</evidence>
<sequence>MFSVIIPLYNKQENIAKTVESVLSQTYQEFELIIVNDGSTDNSLEVVKNFNTNRLKLYSIENSGVSAARNYGIGKAKYPYIALLDADDYWRPNYLALAKEVISTYKDVQMMAFAYYRVINGINEELNFGLKHQFDTGRINNYFELMLLSNNSMITSSSVIISKLLFNKVGLFNEKLKYGEDLEMWFRLLSETDFFFVNKNLVFYNFDGQDRACDKFFDLESDLVFHLDVFSNLEKRSINAKKYLDLFRLQKLKTYHLNTKYSSQVRSILLNVDKDNLGYKWKLFYSLPVNILRPLYHMFFYLKHKIIKPAFVYLKFNKIKCTDER</sequence>
<organism evidence="2 3">
    <name type="scientific">Fulvivirga sediminis</name>
    <dbReference type="NCBI Taxonomy" id="2803949"/>
    <lineage>
        <taxon>Bacteria</taxon>
        <taxon>Pseudomonadati</taxon>
        <taxon>Bacteroidota</taxon>
        <taxon>Cytophagia</taxon>
        <taxon>Cytophagales</taxon>
        <taxon>Fulvivirgaceae</taxon>
        <taxon>Fulvivirga</taxon>
    </lineage>
</organism>
<comment type="caution">
    <text evidence="2">The sequence shown here is derived from an EMBL/GenBank/DDBJ whole genome shotgun (WGS) entry which is preliminary data.</text>
</comment>
<dbReference type="AlphaFoldDB" id="A0A937JZ24"/>
<keyword evidence="3" id="KW-1185">Reference proteome</keyword>
<feature type="domain" description="Glycosyltransferase 2-like" evidence="1">
    <location>
        <begin position="3"/>
        <end position="119"/>
    </location>
</feature>
<dbReference type="SUPFAM" id="SSF53448">
    <property type="entry name" value="Nucleotide-diphospho-sugar transferases"/>
    <property type="match status" value="1"/>
</dbReference>
<dbReference type="Gene3D" id="3.90.550.10">
    <property type="entry name" value="Spore Coat Polysaccharide Biosynthesis Protein SpsA, Chain A"/>
    <property type="match status" value="1"/>
</dbReference>
<dbReference type="InterPro" id="IPR001173">
    <property type="entry name" value="Glyco_trans_2-like"/>
</dbReference>
<protein>
    <submittedName>
        <fullName evidence="2">Glycosyltransferase</fullName>
    </submittedName>
</protein>
<dbReference type="RefSeq" id="WP_202241954.1">
    <property type="nucleotide sequence ID" value="NZ_JAESIY010000001.1"/>
</dbReference>
<dbReference type="EMBL" id="JAESIY010000001">
    <property type="protein sequence ID" value="MBL3654835.1"/>
    <property type="molecule type" value="Genomic_DNA"/>
</dbReference>
<name>A0A937JZ24_9BACT</name>
<proteinExistence type="predicted"/>
<dbReference type="Pfam" id="PF00535">
    <property type="entry name" value="Glycos_transf_2"/>
    <property type="match status" value="1"/>
</dbReference>
<evidence type="ECO:0000313" key="2">
    <source>
        <dbReference type="EMBL" id="MBL3654835.1"/>
    </source>
</evidence>
<dbReference type="PANTHER" id="PTHR43685">
    <property type="entry name" value="GLYCOSYLTRANSFERASE"/>
    <property type="match status" value="1"/>
</dbReference>
<reference evidence="2" key="1">
    <citation type="submission" date="2021-01" db="EMBL/GenBank/DDBJ databases">
        <title>Fulvivirga kasyanovii gen. nov., sp nov., a novel member of the phylum Bacteroidetes isolated from seawater in a mussel farm.</title>
        <authorList>
            <person name="Zhao L.-H."/>
            <person name="Wang Z.-J."/>
        </authorList>
    </citation>
    <scope>NUCLEOTIDE SEQUENCE</scope>
    <source>
        <strain evidence="2">2943</strain>
    </source>
</reference>
<dbReference type="Proteomes" id="UP000659388">
    <property type="component" value="Unassembled WGS sequence"/>
</dbReference>